<dbReference type="InParanoid" id="A0A7J8FSG9"/>
<evidence type="ECO:0000313" key="1">
    <source>
        <dbReference type="EMBL" id="KAF6450521.1"/>
    </source>
</evidence>
<reference evidence="1 2" key="1">
    <citation type="journal article" date="2020" name="Nature">
        <title>Six reference-quality genomes reveal evolution of bat adaptations.</title>
        <authorList>
            <person name="Jebb D."/>
            <person name="Huang Z."/>
            <person name="Pippel M."/>
            <person name="Hughes G.M."/>
            <person name="Lavrichenko K."/>
            <person name="Devanna P."/>
            <person name="Winkler S."/>
            <person name="Jermiin L.S."/>
            <person name="Skirmuntt E.C."/>
            <person name="Katzourakis A."/>
            <person name="Burkitt-Gray L."/>
            <person name="Ray D.A."/>
            <person name="Sullivan K.A.M."/>
            <person name="Roscito J.G."/>
            <person name="Kirilenko B.M."/>
            <person name="Davalos L.M."/>
            <person name="Corthals A.P."/>
            <person name="Power M.L."/>
            <person name="Jones G."/>
            <person name="Ransome R.D."/>
            <person name="Dechmann D.K.N."/>
            <person name="Locatelli A.G."/>
            <person name="Puechmaille S.J."/>
            <person name="Fedrigo O."/>
            <person name="Jarvis E.D."/>
            <person name="Hiller M."/>
            <person name="Vernes S.C."/>
            <person name="Myers E.W."/>
            <person name="Teeling E.C."/>
        </authorList>
    </citation>
    <scope>NUCLEOTIDE SEQUENCE [LARGE SCALE GENOMIC DNA]</scope>
    <source>
        <strain evidence="1">MMolMol1</strain>
        <tissue evidence="1">Muscle</tissue>
    </source>
</reference>
<comment type="caution">
    <text evidence="1">The sequence shown here is derived from an EMBL/GenBank/DDBJ whole genome shotgun (WGS) entry which is preliminary data.</text>
</comment>
<proteinExistence type="predicted"/>
<sequence>MWSLHAEALPWVFLQQCCPYRAKDRHTLNSCFICQPWDQMHLIIFKVTNIEFSTFFFEFSTFKHLKIFFKLNERISNKDHVIFGIENHLEFSENAAAFSREQVEIATHILKRSLFLFSNNFFFSFLVRAASGNRTRDSLVHRPTLQQLSQTSLGSNNFFFLNPHPRAFFHFLFR</sequence>
<organism evidence="1 2">
    <name type="scientific">Molossus molossus</name>
    <name type="common">Pallas' mastiff bat</name>
    <name type="synonym">Vespertilio molossus</name>
    <dbReference type="NCBI Taxonomy" id="27622"/>
    <lineage>
        <taxon>Eukaryota</taxon>
        <taxon>Metazoa</taxon>
        <taxon>Chordata</taxon>
        <taxon>Craniata</taxon>
        <taxon>Vertebrata</taxon>
        <taxon>Euteleostomi</taxon>
        <taxon>Mammalia</taxon>
        <taxon>Eutheria</taxon>
        <taxon>Laurasiatheria</taxon>
        <taxon>Chiroptera</taxon>
        <taxon>Yangochiroptera</taxon>
        <taxon>Molossidae</taxon>
        <taxon>Molossus</taxon>
    </lineage>
</organism>
<keyword evidence="2" id="KW-1185">Reference proteome</keyword>
<name>A0A7J8FSG9_MOLMO</name>
<dbReference type="AlphaFoldDB" id="A0A7J8FSG9"/>
<dbReference type="Proteomes" id="UP000550707">
    <property type="component" value="Unassembled WGS sequence"/>
</dbReference>
<evidence type="ECO:0000313" key="2">
    <source>
        <dbReference type="Proteomes" id="UP000550707"/>
    </source>
</evidence>
<dbReference type="EMBL" id="JACASF010000011">
    <property type="protein sequence ID" value="KAF6450521.1"/>
    <property type="molecule type" value="Genomic_DNA"/>
</dbReference>
<protein>
    <submittedName>
        <fullName evidence="1">Uncharacterized protein</fullName>
    </submittedName>
</protein>
<accession>A0A7J8FSG9</accession>
<gene>
    <name evidence="1" type="ORF">HJG59_008393</name>
</gene>